<evidence type="ECO:0000313" key="13">
    <source>
        <dbReference type="RefSeq" id="XP_019052524.1"/>
    </source>
</evidence>
<feature type="repeat" description="PPR" evidence="7">
    <location>
        <begin position="172"/>
        <end position="207"/>
    </location>
</feature>
<keyword evidence="5" id="KW-0809">Transit peptide</keyword>
<dbReference type="InterPro" id="IPR046960">
    <property type="entry name" value="PPR_At4g14850-like_plant"/>
</dbReference>
<evidence type="ECO:0000256" key="7">
    <source>
        <dbReference type="PROSITE-ProRule" id="PRU00708"/>
    </source>
</evidence>
<feature type="repeat" description="PPR" evidence="7">
    <location>
        <begin position="66"/>
        <end position="100"/>
    </location>
</feature>
<dbReference type="STRING" id="4432.A0A1U8Q3B8"/>
<sequence length="710" mass="79047">MKHREFISHLFESCKDVRSIVQLHSHILKSGLLHDSFFATKLSTYYAKYTSVAAARKLFDETPQQTIYLWNSVLRAYSREKQWQETLHLFLCMMSTAITIDQKPDNFTVPIALKACAGLLALKTGQTIHGLVKKIDCVDSDMFVGVALIELYAKCGKMDDALRVFQDYPQPDVVLWTSMVTGYQQNGHAEGALSFFTRMVVSEGATPDPVTLVSVTSACAELMNLKLGRCIHGFSIKRGWGIDLSLVNSLLNLYAKTASVNSARNLFNMMPEKDLISWSSMVACYAQNAKAIEALNLFNEMIEKKLEPNSVTMVSALQACATSFHLKEGRRIHELAIQKGCELDIMVSTALLDMYMKCSCLGDAIKLFKRMPNKDVVSWATLISGYAWNGLANESVRVFRSMLCNNTWPDAVAMVKLLSACSDMGILLQALCLHGYLIRSGFDKKAFVGAALIELYCKCGSLDSAIKVFKGMGERDVVVWSSMIAGYGIHGKGREALQTLDQMIEASLLQPNHVTFLSILSACSHANLVEEGIEIFNKMVQEYKIQPNSEHYSVMVDLLGRSGELDKAMNLINQMPVPASPHVWGALLGACRIHHNVELGETAAKNLFQLDPNHAGYYVLLSNIYADDGNWDNVEVIRTLIKGRRLKGLPGYSSIVVGSKVHTFLAADRSHPESECIYLLLRKLEVEMRGEGFVQLSQKKDCKEGMSMEW</sequence>
<dbReference type="InterPro" id="IPR011990">
    <property type="entry name" value="TPR-like_helical_dom_sf"/>
</dbReference>
<evidence type="ECO:0000256" key="5">
    <source>
        <dbReference type="ARBA" id="ARBA00022946"/>
    </source>
</evidence>
<dbReference type="InterPro" id="IPR046848">
    <property type="entry name" value="E_motif"/>
</dbReference>
<name>A0A1U8Q3B8_NELNU</name>
<keyword evidence="2" id="KW-0150">Chloroplast</keyword>
<dbReference type="PROSITE" id="PS51375">
    <property type="entry name" value="PPR"/>
    <property type="match status" value="6"/>
</dbReference>
<dbReference type="FunFam" id="1.25.40.10:FF:000073">
    <property type="entry name" value="Pentatricopeptide repeat-containing protein chloroplastic"/>
    <property type="match status" value="1"/>
</dbReference>
<dbReference type="GO" id="GO:0003723">
    <property type="term" value="F:RNA binding"/>
    <property type="evidence" value="ECO:0007669"/>
    <property type="project" value="InterPro"/>
</dbReference>
<dbReference type="InterPro" id="IPR046849">
    <property type="entry name" value="E2_motif"/>
</dbReference>
<dbReference type="Pfam" id="PF13041">
    <property type="entry name" value="PPR_2"/>
    <property type="match status" value="2"/>
</dbReference>
<evidence type="ECO:0000256" key="4">
    <source>
        <dbReference type="ARBA" id="ARBA00022737"/>
    </source>
</evidence>
<evidence type="ECO:0000256" key="2">
    <source>
        <dbReference type="ARBA" id="ARBA00022528"/>
    </source>
</evidence>
<dbReference type="AlphaFoldDB" id="A0A1U8Q3B8"/>
<feature type="repeat" description="PPR" evidence="7">
    <location>
        <begin position="375"/>
        <end position="409"/>
    </location>
</feature>
<dbReference type="eggNOG" id="KOG4197">
    <property type="taxonomic scope" value="Eukaryota"/>
</dbReference>
<organism evidence="8 15">
    <name type="scientific">Nelumbo nucifera</name>
    <name type="common">Sacred lotus</name>
    <dbReference type="NCBI Taxonomy" id="4432"/>
    <lineage>
        <taxon>Eukaryota</taxon>
        <taxon>Viridiplantae</taxon>
        <taxon>Streptophyta</taxon>
        <taxon>Embryophyta</taxon>
        <taxon>Tracheophyta</taxon>
        <taxon>Spermatophyta</taxon>
        <taxon>Magnoliopsida</taxon>
        <taxon>Proteales</taxon>
        <taxon>Nelumbonaceae</taxon>
        <taxon>Nelumbo</taxon>
    </lineage>
</organism>
<evidence type="ECO:0000313" key="14">
    <source>
        <dbReference type="RefSeq" id="XP_019052528.1"/>
    </source>
</evidence>
<evidence type="ECO:0000256" key="1">
    <source>
        <dbReference type="ARBA" id="ARBA00004229"/>
    </source>
</evidence>
<dbReference type="OMA" id="SEHYGIM"/>
<dbReference type="Pfam" id="PF01535">
    <property type="entry name" value="PPR"/>
    <property type="match status" value="6"/>
</dbReference>
<evidence type="ECO:0000256" key="3">
    <source>
        <dbReference type="ARBA" id="ARBA00022640"/>
    </source>
</evidence>
<keyword evidence="8" id="KW-1185">Reference proteome</keyword>
<keyword evidence="3" id="KW-0934">Plastid</keyword>
<dbReference type="PANTHER" id="PTHR47926">
    <property type="entry name" value="PENTATRICOPEPTIDE REPEAT-CONTAINING PROTEIN"/>
    <property type="match status" value="1"/>
</dbReference>
<dbReference type="Proteomes" id="UP000189703">
    <property type="component" value="Unplaced"/>
</dbReference>
<comment type="subcellular location">
    <subcellularLocation>
        <location evidence="1">Plastid</location>
        <location evidence="1">Chloroplast</location>
    </subcellularLocation>
</comment>
<dbReference type="RefSeq" id="XP_019052517.1">
    <property type="nucleotide sequence ID" value="XM_019196972.1"/>
</dbReference>
<dbReference type="Gene3D" id="1.25.40.10">
    <property type="entry name" value="Tetratricopeptide repeat domain"/>
    <property type="match status" value="6"/>
</dbReference>
<dbReference type="KEGG" id="nnu:104591854"/>
<dbReference type="FunFam" id="1.25.40.10:FF:000280">
    <property type="entry name" value="Pentatricopeptide repeat-containing protein"/>
    <property type="match status" value="1"/>
</dbReference>
<dbReference type="RefSeq" id="XP_019052520.1">
    <property type="nucleotide sequence ID" value="XM_019196975.1"/>
</dbReference>
<evidence type="ECO:0000313" key="15">
    <source>
        <dbReference type="RefSeq" id="XP_019052530.1"/>
    </source>
</evidence>
<evidence type="ECO:0000313" key="10">
    <source>
        <dbReference type="RefSeq" id="XP_019052517.1"/>
    </source>
</evidence>
<dbReference type="Pfam" id="PF20431">
    <property type="entry name" value="E_motif"/>
    <property type="match status" value="1"/>
</dbReference>
<keyword evidence="4" id="KW-0677">Repeat</keyword>
<feature type="repeat" description="PPR" evidence="7">
    <location>
        <begin position="274"/>
        <end position="308"/>
    </location>
</feature>
<dbReference type="FunFam" id="1.25.40.10:FF:000395">
    <property type="entry name" value="Pentatricopeptide repeat-containing protein chloroplastic"/>
    <property type="match status" value="1"/>
</dbReference>
<proteinExistence type="inferred from homology"/>
<evidence type="ECO:0000256" key="6">
    <source>
        <dbReference type="ARBA" id="ARBA00061659"/>
    </source>
</evidence>
<dbReference type="FunFam" id="1.25.40.10:FF:000031">
    <property type="entry name" value="Pentatricopeptide repeat-containing protein mitochondrial"/>
    <property type="match status" value="2"/>
</dbReference>
<dbReference type="RefSeq" id="XP_019052530.1">
    <property type="nucleotide sequence ID" value="XM_019196985.1"/>
</dbReference>
<reference evidence="9 10" key="1">
    <citation type="submission" date="2025-04" db="UniProtKB">
        <authorList>
            <consortium name="RefSeq"/>
        </authorList>
    </citation>
    <scope>IDENTIFICATION</scope>
</reference>
<dbReference type="RefSeq" id="XP_019052516.1">
    <property type="nucleotide sequence ID" value="XM_019196971.1"/>
</dbReference>
<dbReference type="GO" id="GO:0009507">
    <property type="term" value="C:chloroplast"/>
    <property type="evidence" value="ECO:0007669"/>
    <property type="project" value="UniProtKB-SubCell"/>
</dbReference>
<evidence type="ECO:0000313" key="8">
    <source>
        <dbReference type="Proteomes" id="UP000189703"/>
    </source>
</evidence>
<evidence type="ECO:0000313" key="11">
    <source>
        <dbReference type="RefSeq" id="XP_019052520.1"/>
    </source>
</evidence>
<gene>
    <name evidence="9 10 11 12 13 14 15" type="primary">LOC104591854</name>
</gene>
<dbReference type="SUPFAM" id="SSF48452">
    <property type="entry name" value="TPR-like"/>
    <property type="match status" value="1"/>
</dbReference>
<accession>A0A1U8Q3B8</accession>
<dbReference type="RefSeq" id="XP_019052528.1">
    <property type="nucleotide sequence ID" value="XM_019196983.1"/>
</dbReference>
<dbReference type="InterPro" id="IPR002885">
    <property type="entry name" value="PPR_rpt"/>
</dbReference>
<dbReference type="GeneID" id="104591854"/>
<dbReference type="NCBIfam" id="TIGR00756">
    <property type="entry name" value="PPR"/>
    <property type="match status" value="4"/>
</dbReference>
<dbReference type="RefSeq" id="XP_019052522.1">
    <property type="nucleotide sequence ID" value="XM_019196977.1"/>
</dbReference>
<feature type="repeat" description="PPR" evidence="7">
    <location>
        <begin position="476"/>
        <end position="510"/>
    </location>
</feature>
<dbReference type="RefSeq" id="XP_019052524.1">
    <property type="nucleotide sequence ID" value="XM_019196979.1"/>
</dbReference>
<evidence type="ECO:0000313" key="9">
    <source>
        <dbReference type="RefSeq" id="XP_019052516.1"/>
    </source>
</evidence>
<feature type="repeat" description="PPR" evidence="7">
    <location>
        <begin position="512"/>
        <end position="547"/>
    </location>
</feature>
<dbReference type="OrthoDB" id="185373at2759"/>
<comment type="similarity">
    <text evidence="6">Belongs to the PPR family. PCMP-E subfamily.</text>
</comment>
<dbReference type="Pfam" id="PF20430">
    <property type="entry name" value="Eplus_motif"/>
    <property type="match status" value="1"/>
</dbReference>
<protein>
    <submittedName>
        <fullName evidence="9 10">Pentatricopeptide repeat-containing protein At3g01580</fullName>
    </submittedName>
</protein>
<dbReference type="GO" id="GO:0009451">
    <property type="term" value="P:RNA modification"/>
    <property type="evidence" value="ECO:0007669"/>
    <property type="project" value="InterPro"/>
</dbReference>
<evidence type="ECO:0000313" key="12">
    <source>
        <dbReference type="RefSeq" id="XP_019052522.1"/>
    </source>
</evidence>
<dbReference type="PANTHER" id="PTHR47926:SF431">
    <property type="entry name" value="PENTATRICOPEPTIDE REPEAT-CONTAINING PROTEIN-RELATED"/>
    <property type="match status" value="1"/>
</dbReference>